<organism evidence="3 4">
    <name type="scientific">Streptomyces alboniger</name>
    <dbReference type="NCBI Taxonomy" id="132473"/>
    <lineage>
        <taxon>Bacteria</taxon>
        <taxon>Bacillati</taxon>
        <taxon>Actinomycetota</taxon>
        <taxon>Actinomycetes</taxon>
        <taxon>Kitasatosporales</taxon>
        <taxon>Streptomycetaceae</taxon>
        <taxon>Streptomyces</taxon>
        <taxon>Streptomyces aurantiacus group</taxon>
    </lineage>
</organism>
<sequence length="71" mass="7299">MSMALALALAAGGLGLSAATAQAAPAAPVQGPPFPYADCLKATADKGESPKQGKWHCDQLVKKGWVKPPRR</sequence>
<gene>
    <name evidence="3" type="ORF">CP975_14055</name>
</gene>
<dbReference type="RefSeq" id="WP_055529405.1">
    <property type="nucleotide sequence ID" value="NZ_LIQN01000102.1"/>
</dbReference>
<evidence type="ECO:0000256" key="2">
    <source>
        <dbReference type="SAM" id="SignalP"/>
    </source>
</evidence>
<keyword evidence="4" id="KW-1185">Reference proteome</keyword>
<dbReference type="EMBL" id="CP023695">
    <property type="protein sequence ID" value="QEV18466.1"/>
    <property type="molecule type" value="Genomic_DNA"/>
</dbReference>
<feature type="signal peptide" evidence="2">
    <location>
        <begin position="1"/>
        <end position="23"/>
    </location>
</feature>
<name>A0A5J6HDZ9_STRAD</name>
<accession>A0A5J6HDZ9</accession>
<protein>
    <submittedName>
        <fullName evidence="3">Uncharacterized protein</fullName>
    </submittedName>
</protein>
<evidence type="ECO:0000313" key="3">
    <source>
        <dbReference type="EMBL" id="QEV18466.1"/>
    </source>
</evidence>
<feature type="region of interest" description="Disordered" evidence="1">
    <location>
        <begin position="45"/>
        <end position="71"/>
    </location>
</feature>
<evidence type="ECO:0000313" key="4">
    <source>
        <dbReference type="Proteomes" id="UP000326553"/>
    </source>
</evidence>
<proteinExistence type="predicted"/>
<keyword evidence="2" id="KW-0732">Signal</keyword>
<feature type="compositionally biased region" description="Basic and acidic residues" evidence="1">
    <location>
        <begin position="45"/>
        <end position="61"/>
    </location>
</feature>
<feature type="chain" id="PRO_5023814834" evidence="2">
    <location>
        <begin position="24"/>
        <end position="71"/>
    </location>
</feature>
<dbReference type="AlphaFoldDB" id="A0A5J6HDZ9"/>
<reference evidence="3 4" key="1">
    <citation type="submission" date="2017-09" db="EMBL/GenBank/DDBJ databases">
        <authorList>
            <person name="Lee N."/>
            <person name="Cho B.-K."/>
        </authorList>
    </citation>
    <scope>NUCLEOTIDE SEQUENCE [LARGE SCALE GENOMIC DNA]</scope>
    <source>
        <strain evidence="3 4">ATCC 12461</strain>
    </source>
</reference>
<dbReference type="Proteomes" id="UP000326553">
    <property type="component" value="Chromosome"/>
</dbReference>
<dbReference type="KEGG" id="salw:CP975_14055"/>
<evidence type="ECO:0000256" key="1">
    <source>
        <dbReference type="SAM" id="MobiDB-lite"/>
    </source>
</evidence>